<dbReference type="AlphaFoldDB" id="A0AAV9CSK5"/>
<evidence type="ECO:0000313" key="2">
    <source>
        <dbReference type="EMBL" id="KAK1291142.1"/>
    </source>
</evidence>
<reference evidence="2" key="1">
    <citation type="journal article" date="2023" name="Nat. Commun.">
        <title>Diploid and tetraploid genomes of Acorus and the evolution of monocots.</title>
        <authorList>
            <person name="Ma L."/>
            <person name="Liu K.W."/>
            <person name="Li Z."/>
            <person name="Hsiao Y.Y."/>
            <person name="Qi Y."/>
            <person name="Fu T."/>
            <person name="Tang G.D."/>
            <person name="Zhang D."/>
            <person name="Sun W.H."/>
            <person name="Liu D.K."/>
            <person name="Li Y."/>
            <person name="Chen G.Z."/>
            <person name="Liu X.D."/>
            <person name="Liao X.Y."/>
            <person name="Jiang Y.T."/>
            <person name="Yu X."/>
            <person name="Hao Y."/>
            <person name="Huang J."/>
            <person name="Zhao X.W."/>
            <person name="Ke S."/>
            <person name="Chen Y.Y."/>
            <person name="Wu W.L."/>
            <person name="Hsu J.L."/>
            <person name="Lin Y.F."/>
            <person name="Huang M.D."/>
            <person name="Li C.Y."/>
            <person name="Huang L."/>
            <person name="Wang Z.W."/>
            <person name="Zhao X."/>
            <person name="Zhong W.Y."/>
            <person name="Peng D.H."/>
            <person name="Ahmad S."/>
            <person name="Lan S."/>
            <person name="Zhang J.S."/>
            <person name="Tsai W.C."/>
            <person name="Van de Peer Y."/>
            <person name="Liu Z.J."/>
        </authorList>
    </citation>
    <scope>NUCLEOTIDE SEQUENCE</scope>
    <source>
        <strain evidence="2">CP</strain>
    </source>
</reference>
<keyword evidence="3" id="KW-1185">Reference proteome</keyword>
<sequence>MKVVLPLLDFEDEEDTTFNDGRRRRIRGELLERIEPFLRGWLGGSRHRKERQDDASREVGDVTVECERRDFIRPEAMYGDGGNKGDAGGVDEENAHRVFEEMSERGSKAMAAAKKWRDHW</sequence>
<comment type="caution">
    <text evidence="2">The sequence shown here is derived from an EMBL/GenBank/DDBJ whole genome shotgun (WGS) entry which is preliminary data.</text>
</comment>
<evidence type="ECO:0000256" key="1">
    <source>
        <dbReference type="SAM" id="MobiDB-lite"/>
    </source>
</evidence>
<dbReference type="Proteomes" id="UP001180020">
    <property type="component" value="Unassembled WGS sequence"/>
</dbReference>
<reference evidence="2" key="2">
    <citation type="submission" date="2023-06" db="EMBL/GenBank/DDBJ databases">
        <authorList>
            <person name="Ma L."/>
            <person name="Liu K.-W."/>
            <person name="Li Z."/>
            <person name="Hsiao Y.-Y."/>
            <person name="Qi Y."/>
            <person name="Fu T."/>
            <person name="Tang G."/>
            <person name="Zhang D."/>
            <person name="Sun W.-H."/>
            <person name="Liu D.-K."/>
            <person name="Li Y."/>
            <person name="Chen G.-Z."/>
            <person name="Liu X.-D."/>
            <person name="Liao X.-Y."/>
            <person name="Jiang Y.-T."/>
            <person name="Yu X."/>
            <person name="Hao Y."/>
            <person name="Huang J."/>
            <person name="Zhao X.-W."/>
            <person name="Ke S."/>
            <person name="Chen Y.-Y."/>
            <person name="Wu W.-L."/>
            <person name="Hsu J.-L."/>
            <person name="Lin Y.-F."/>
            <person name="Huang M.-D."/>
            <person name="Li C.-Y."/>
            <person name="Huang L."/>
            <person name="Wang Z.-W."/>
            <person name="Zhao X."/>
            <person name="Zhong W.-Y."/>
            <person name="Peng D.-H."/>
            <person name="Ahmad S."/>
            <person name="Lan S."/>
            <person name="Zhang J.-S."/>
            <person name="Tsai W.-C."/>
            <person name="Van De Peer Y."/>
            <person name="Liu Z.-J."/>
        </authorList>
    </citation>
    <scope>NUCLEOTIDE SEQUENCE</scope>
    <source>
        <strain evidence="2">CP</strain>
        <tissue evidence="2">Leaves</tissue>
    </source>
</reference>
<name>A0AAV9CSK5_ACOCL</name>
<gene>
    <name evidence="2" type="ORF">QJS10_CPB17g01186</name>
</gene>
<proteinExistence type="predicted"/>
<evidence type="ECO:0000313" key="3">
    <source>
        <dbReference type="Proteomes" id="UP001180020"/>
    </source>
</evidence>
<dbReference type="EMBL" id="JAUJYO010000017">
    <property type="protein sequence ID" value="KAK1291142.1"/>
    <property type="molecule type" value="Genomic_DNA"/>
</dbReference>
<feature type="region of interest" description="Disordered" evidence="1">
    <location>
        <begin position="100"/>
        <end position="120"/>
    </location>
</feature>
<accession>A0AAV9CSK5</accession>
<protein>
    <submittedName>
        <fullName evidence="2">Uncharacterized protein</fullName>
    </submittedName>
</protein>
<organism evidence="2 3">
    <name type="scientific">Acorus calamus</name>
    <name type="common">Sweet flag</name>
    <dbReference type="NCBI Taxonomy" id="4465"/>
    <lineage>
        <taxon>Eukaryota</taxon>
        <taxon>Viridiplantae</taxon>
        <taxon>Streptophyta</taxon>
        <taxon>Embryophyta</taxon>
        <taxon>Tracheophyta</taxon>
        <taxon>Spermatophyta</taxon>
        <taxon>Magnoliopsida</taxon>
        <taxon>Liliopsida</taxon>
        <taxon>Acoraceae</taxon>
        <taxon>Acorus</taxon>
    </lineage>
</organism>